<evidence type="ECO:0000256" key="12">
    <source>
        <dbReference type="ARBA" id="ARBA00030104"/>
    </source>
</evidence>
<evidence type="ECO:0000256" key="7">
    <source>
        <dbReference type="ARBA" id="ARBA00022583"/>
    </source>
</evidence>
<evidence type="ECO:0000256" key="2">
    <source>
        <dbReference type="ARBA" id="ARBA00004277"/>
    </source>
</evidence>
<dbReference type="GO" id="GO:0015031">
    <property type="term" value="P:protein transport"/>
    <property type="evidence" value="ECO:0007669"/>
    <property type="project" value="UniProtKB-KW"/>
</dbReference>
<keyword evidence="9" id="KW-0472">Membrane</keyword>
<evidence type="ECO:0000256" key="16">
    <source>
        <dbReference type="SAM" id="MobiDB-lite"/>
    </source>
</evidence>
<dbReference type="InterPro" id="IPR027156">
    <property type="entry name" value="APS2"/>
</dbReference>
<evidence type="ECO:0000256" key="14">
    <source>
        <dbReference type="ARBA" id="ARBA00032648"/>
    </source>
</evidence>
<feature type="domain" description="AP complex mu/sigma subunit" evidence="17">
    <location>
        <begin position="1"/>
        <end position="127"/>
    </location>
</feature>
<feature type="compositionally biased region" description="Acidic residues" evidence="16">
    <location>
        <begin position="388"/>
        <end position="411"/>
    </location>
</feature>
<dbReference type="FunFam" id="3.30.450.60:FF:000011">
    <property type="entry name" value="AP complex subunit sigma"/>
    <property type="match status" value="1"/>
</dbReference>
<accession>A0A1Q3EQ15</accession>
<keyword evidence="7" id="KW-0254">Endocytosis</keyword>
<evidence type="ECO:0000256" key="4">
    <source>
        <dbReference type="ARBA" id="ARBA00013914"/>
    </source>
</evidence>
<dbReference type="CDD" id="cd14833">
    <property type="entry name" value="AP2_sigma"/>
    <property type="match status" value="1"/>
</dbReference>
<dbReference type="GO" id="GO:0035615">
    <property type="term" value="F:clathrin adaptor activity"/>
    <property type="evidence" value="ECO:0007669"/>
    <property type="project" value="InterPro"/>
</dbReference>
<reference evidence="18 19" key="1">
    <citation type="submission" date="2016-08" db="EMBL/GenBank/DDBJ databases">
        <authorList>
            <consortium name="Lentinula edodes genome sequencing consortium"/>
            <person name="Sakamoto Y."/>
            <person name="Nakade K."/>
            <person name="Sato S."/>
            <person name="Yoshida Y."/>
            <person name="Miyazaki K."/>
            <person name="Natsume S."/>
            <person name="Konno N."/>
        </authorList>
    </citation>
    <scope>NUCLEOTIDE SEQUENCE [LARGE SCALE GENOMIC DNA]</scope>
    <source>
        <strain evidence="18 19">NBRC 111202</strain>
    </source>
</reference>
<dbReference type="AlphaFoldDB" id="A0A1Q3EQ15"/>
<evidence type="ECO:0000256" key="6">
    <source>
        <dbReference type="ARBA" id="ARBA00022475"/>
    </source>
</evidence>
<evidence type="ECO:0000256" key="1">
    <source>
        <dbReference type="ARBA" id="ARBA00004236"/>
    </source>
</evidence>
<evidence type="ECO:0000256" key="11">
    <source>
        <dbReference type="ARBA" id="ARBA00025487"/>
    </source>
</evidence>
<sequence length="785" mass="87838">MIRFILVQNRQGKTRLSKWYVPYDDDEKVRLRGEVHRLVAPRDQKYQSNFVEFRNYKVVYRRYAGLFFCVCVEANDNELAYLEAIHLFVEVLDSFFDNVCELDLVFNFYKVYAILDEIFLAGEVEETIGMTFMYSHMLIWNNTLSNTCDFPVLQYRSFTGARLSFCIICGSHYAARSPGLNPIQLACLTDIFKIGILLSEHPGSVEKKLPSGEMTGARVFLNLSKEDQVVKSLDRTCNCAVVRLALPTTSDIQALIFRFGTIISAYFDKEPQPSALLLDSAAAWQDKDLVDEDTDRDPLDMMELSLEAYRIIVNNVRSRVDLATLCLVSKGFRRVAERALYNTLFMHETERTERICKTLVSQPRVAELVEALTIAIEEGEERRGEGEAPAEEDEEEGGGGDDEATDTEENEAQSGVLEPDDQDESMELAVALALSLETGSHADVPTTSSSARARLETEENLWPAISDALKKMSRLRHLSIVIDGSFSSPYSGRLAWILTDCPFRLKSFHSDMRWDENLVRFLNMQDEIEDLYIGDYDEVEEAGEVEESTGLDEKTPVTTMSSGPVGPRASHNSLTLSPTALPHLFTLECTFSEAAIAIVPGRPVSRLKTCFSRTDPEGKRAEMKVLFEGLGKALVPAKNRSSARGGRAVQEGLTGENFAMDLLRAVVNLTLVRSGSGGHGRAAGATKSTGSLSLKGTLRYLGTLVLPVGGRERLLFYGLLMQLRYLCCVELEISAWNPSPTVGRKGGDEWDEWHGGVMERCLRDLYKSFLALQSLDFYNAFMELI</sequence>
<name>A0A1Q3EQ15_LENED</name>
<keyword evidence="8" id="KW-0653">Protein transport</keyword>
<comment type="subunit">
    <text evidence="15">Adaptor protein complex 2 (AP-2) is a heterotetramer composed of two large adaptins (alpha-type subunit APL3 and beta-type subunit APL1), a medium chain (mu-type subunit APM4) and a small adaptin (sigma-type subunit APS2).</text>
</comment>
<evidence type="ECO:0000256" key="5">
    <source>
        <dbReference type="ARBA" id="ARBA00022448"/>
    </source>
</evidence>
<evidence type="ECO:0000313" key="18">
    <source>
        <dbReference type="EMBL" id="GAW09275.1"/>
    </source>
</evidence>
<dbReference type="InterPro" id="IPR016635">
    <property type="entry name" value="AP_complex_ssu"/>
</dbReference>
<evidence type="ECO:0000256" key="8">
    <source>
        <dbReference type="ARBA" id="ARBA00022927"/>
    </source>
</evidence>
<dbReference type="InterPro" id="IPR022775">
    <property type="entry name" value="AP_mu_sigma_su"/>
</dbReference>
<evidence type="ECO:0000259" key="17">
    <source>
        <dbReference type="Pfam" id="PF01217"/>
    </source>
</evidence>
<protein>
    <recommendedName>
        <fullName evidence="4">AP-2 complex subunit sigma</fullName>
    </recommendedName>
    <alternativeName>
        <fullName evidence="12">Adaptin small chain</fullName>
    </alternativeName>
    <alternativeName>
        <fullName evidence="13">Clathrin assembly protein 2 sigma small chain</fullName>
    </alternativeName>
    <alternativeName>
        <fullName evidence="14">Sigma2-adaptin</fullName>
    </alternativeName>
</protein>
<keyword evidence="19" id="KW-1185">Reference proteome</keyword>
<evidence type="ECO:0000256" key="13">
    <source>
        <dbReference type="ARBA" id="ARBA00031686"/>
    </source>
</evidence>
<keyword evidence="6" id="KW-1003">Cell membrane</keyword>
<dbReference type="GO" id="GO:0030122">
    <property type="term" value="C:AP-2 adaptor complex"/>
    <property type="evidence" value="ECO:0007669"/>
    <property type="project" value="InterPro"/>
</dbReference>
<dbReference type="GO" id="GO:0072583">
    <property type="term" value="P:clathrin-dependent endocytosis"/>
    <property type="evidence" value="ECO:0007669"/>
    <property type="project" value="InterPro"/>
</dbReference>
<feature type="region of interest" description="Disordered" evidence="16">
    <location>
        <begin position="543"/>
        <end position="571"/>
    </location>
</feature>
<evidence type="ECO:0000256" key="15">
    <source>
        <dbReference type="ARBA" id="ARBA00062168"/>
    </source>
</evidence>
<comment type="subcellular location">
    <subcellularLocation>
        <location evidence="1">Cell membrane</location>
    </subcellularLocation>
    <subcellularLocation>
        <location evidence="2">Membrane</location>
        <location evidence="2">Coated pit</location>
        <topology evidence="2">Peripheral membrane protein</topology>
        <orientation evidence="2">Cytoplasmic side</orientation>
    </subcellularLocation>
</comment>
<keyword evidence="10" id="KW-0168">Coated pit</keyword>
<dbReference type="PANTHER" id="PTHR11753">
    <property type="entry name" value="ADAPTOR COMPLEXES SMALL SUBUNIT FAMILY"/>
    <property type="match status" value="1"/>
</dbReference>
<dbReference type="STRING" id="5353.A0A1Q3EQ15"/>
<dbReference type="SUPFAM" id="SSF64356">
    <property type="entry name" value="SNARE-like"/>
    <property type="match status" value="1"/>
</dbReference>
<evidence type="ECO:0000256" key="9">
    <source>
        <dbReference type="ARBA" id="ARBA00023136"/>
    </source>
</evidence>
<evidence type="ECO:0000256" key="10">
    <source>
        <dbReference type="ARBA" id="ARBA00023176"/>
    </source>
</evidence>
<dbReference type="InterPro" id="IPR011012">
    <property type="entry name" value="Longin-like_dom_sf"/>
</dbReference>
<dbReference type="Gene3D" id="3.30.450.60">
    <property type="match status" value="1"/>
</dbReference>
<dbReference type="EMBL" id="BDGU01001052">
    <property type="protein sequence ID" value="GAW09275.1"/>
    <property type="molecule type" value="Genomic_DNA"/>
</dbReference>
<evidence type="ECO:0000313" key="19">
    <source>
        <dbReference type="Proteomes" id="UP000188533"/>
    </source>
</evidence>
<comment type="caution">
    <text evidence="18">The sequence shown here is derived from an EMBL/GenBank/DDBJ whole genome shotgun (WGS) entry which is preliminary data.</text>
</comment>
<keyword evidence="5" id="KW-0813">Transport</keyword>
<dbReference type="Proteomes" id="UP000188533">
    <property type="component" value="Unassembled WGS sequence"/>
</dbReference>
<proteinExistence type="inferred from homology"/>
<reference evidence="18 19" key="2">
    <citation type="submission" date="2017-02" db="EMBL/GenBank/DDBJ databases">
        <title>A genome survey and senescence transcriptome analysis in Lentinula edodes.</title>
        <authorList>
            <person name="Sakamoto Y."/>
            <person name="Nakade K."/>
            <person name="Sato S."/>
            <person name="Yoshida Y."/>
            <person name="Miyazaki K."/>
            <person name="Natsume S."/>
            <person name="Konno N."/>
        </authorList>
    </citation>
    <scope>NUCLEOTIDE SEQUENCE [LARGE SCALE GENOMIC DNA]</scope>
    <source>
        <strain evidence="18 19">NBRC 111202</strain>
    </source>
</reference>
<comment type="function">
    <text evidence="11">Component of the adaptor complexes which link clathrin to receptors in coated vesicles. Clathrin-associated protein complexes are believed to interact with the cytoplasmic tails of membrane proteins, leading to their selection and concentration.</text>
</comment>
<evidence type="ECO:0000256" key="3">
    <source>
        <dbReference type="ARBA" id="ARBA00006972"/>
    </source>
</evidence>
<gene>
    <name evidence="18" type="ORF">LENED_011420</name>
</gene>
<dbReference type="Pfam" id="PF01217">
    <property type="entry name" value="Clat_adaptor_s"/>
    <property type="match status" value="1"/>
</dbReference>
<organism evidence="18 19">
    <name type="scientific">Lentinula edodes</name>
    <name type="common">Shiitake mushroom</name>
    <name type="synonym">Lentinus edodes</name>
    <dbReference type="NCBI Taxonomy" id="5353"/>
    <lineage>
        <taxon>Eukaryota</taxon>
        <taxon>Fungi</taxon>
        <taxon>Dikarya</taxon>
        <taxon>Basidiomycota</taxon>
        <taxon>Agaricomycotina</taxon>
        <taxon>Agaricomycetes</taxon>
        <taxon>Agaricomycetidae</taxon>
        <taxon>Agaricales</taxon>
        <taxon>Marasmiineae</taxon>
        <taxon>Omphalotaceae</taxon>
        <taxon>Lentinula</taxon>
    </lineage>
</organism>
<comment type="similarity">
    <text evidence="3">Belongs to the adaptor complexes small subunit family.</text>
</comment>
<feature type="region of interest" description="Disordered" evidence="16">
    <location>
        <begin position="376"/>
        <end position="423"/>
    </location>
</feature>